<comment type="caution">
    <text evidence="5">The sequence shown here is derived from an EMBL/GenBank/DDBJ whole genome shotgun (WGS) entry which is preliminary data.</text>
</comment>
<dbReference type="InterPro" id="IPR050197">
    <property type="entry name" value="Aldolase_class_II_sugar_metab"/>
</dbReference>
<evidence type="ECO:0000313" key="7">
    <source>
        <dbReference type="Proteomes" id="UP000050515"/>
    </source>
</evidence>
<dbReference type="GO" id="GO:0046872">
    <property type="term" value="F:metal ion binding"/>
    <property type="evidence" value="ECO:0007669"/>
    <property type="project" value="UniProtKB-KW"/>
</dbReference>
<keyword evidence="2" id="KW-0456">Lyase</keyword>
<evidence type="ECO:0000313" key="6">
    <source>
        <dbReference type="Proteomes" id="UP000050320"/>
    </source>
</evidence>
<reference evidence="5 6" key="2">
    <citation type="submission" date="2015-09" db="EMBL/GenBank/DDBJ databases">
        <title>Heavy metals and arsenic resistance mechanisms in polyextremophilic archaea of the family Ferroplasmaceae.</title>
        <authorList>
            <person name="Bulaev A.G."/>
            <person name="Kanygina A.V."/>
        </authorList>
    </citation>
    <scope>NUCLEOTIDE SEQUENCE [LARGE SCALE GENOMIC DNA]</scope>
    <source>
        <strain evidence="5 6">VT</strain>
    </source>
</reference>
<evidence type="ECO:0000313" key="4">
    <source>
        <dbReference type="EMBL" id="KPV46858.1"/>
    </source>
</evidence>
<keyword evidence="6" id="KW-1185">Reference proteome</keyword>
<dbReference type="GO" id="GO:0016832">
    <property type="term" value="F:aldehyde-lyase activity"/>
    <property type="evidence" value="ECO:0007669"/>
    <property type="project" value="TreeGrafter"/>
</dbReference>
<dbReference type="UniPathway" id="UPA00071"/>
<evidence type="ECO:0000259" key="3">
    <source>
        <dbReference type="SMART" id="SM01007"/>
    </source>
</evidence>
<dbReference type="Pfam" id="PF00596">
    <property type="entry name" value="Aldolase_II"/>
    <property type="match status" value="1"/>
</dbReference>
<dbReference type="EMBL" id="LKBG01000224">
    <property type="protein sequence ID" value="KQB34700.1"/>
    <property type="molecule type" value="Genomic_DNA"/>
</dbReference>
<dbReference type="InterPro" id="IPR036409">
    <property type="entry name" value="Aldolase_II/adducin_N_sf"/>
</dbReference>
<sequence>MLESCKENVVNACKRMYASGFTVGSWGNISMRSGNYICITPSGSNYSKLRPEDIVVTDINGKKIEGTLEPSSERLMHYEIYKKRPDVNFIIHTHAVYSSIFSVINMEIPAITEDVAMILGKSVKIARYALTGTEELAQNVVNALGSNNAAIMANHGAVSVGQDMERAMAASEVLEKTARIMSYAIMYGKYTTIPDEDIKILMEKSGNYLKQWKNWE</sequence>
<dbReference type="GO" id="GO:0005829">
    <property type="term" value="C:cytosol"/>
    <property type="evidence" value="ECO:0007669"/>
    <property type="project" value="TreeGrafter"/>
</dbReference>
<evidence type="ECO:0000313" key="5">
    <source>
        <dbReference type="EMBL" id="KQB34700.1"/>
    </source>
</evidence>
<dbReference type="GeneID" id="84222615"/>
<dbReference type="PANTHER" id="PTHR22789">
    <property type="entry name" value="FUCULOSE PHOSPHATE ALDOLASE"/>
    <property type="match status" value="1"/>
</dbReference>
<dbReference type="SMART" id="SM01007">
    <property type="entry name" value="Aldolase_II"/>
    <property type="match status" value="1"/>
</dbReference>
<dbReference type="RefSeq" id="WP_048101406.1">
    <property type="nucleotide sequence ID" value="NZ_JBBYJF010000012.1"/>
</dbReference>
<feature type="domain" description="Class II aldolase/adducin N-terminal" evidence="3">
    <location>
        <begin position="7"/>
        <end position="182"/>
    </location>
</feature>
<gene>
    <name evidence="5" type="ORF">AOG54_03980</name>
    <name evidence="4" type="ORF">SE19_03610</name>
</gene>
<accession>A0A0N8VKU5</accession>
<organism evidence="5 6">
    <name type="scientific">Acidiplasma aeolicum</name>
    <dbReference type="NCBI Taxonomy" id="507754"/>
    <lineage>
        <taxon>Archaea</taxon>
        <taxon>Methanobacteriati</taxon>
        <taxon>Thermoplasmatota</taxon>
        <taxon>Thermoplasmata</taxon>
        <taxon>Thermoplasmatales</taxon>
        <taxon>Ferroplasmaceae</taxon>
        <taxon>Acidiplasma</taxon>
    </lineage>
</organism>
<protein>
    <submittedName>
        <fullName evidence="5">Fuculose phosphate aldolase</fullName>
    </submittedName>
</protein>
<dbReference type="EMBL" id="LJCQ01000173">
    <property type="protein sequence ID" value="KPV46858.1"/>
    <property type="molecule type" value="Genomic_DNA"/>
</dbReference>
<dbReference type="Proteomes" id="UP000050515">
    <property type="component" value="Unassembled WGS sequence"/>
</dbReference>
<evidence type="ECO:0000256" key="2">
    <source>
        <dbReference type="ARBA" id="ARBA00023239"/>
    </source>
</evidence>
<dbReference type="InterPro" id="IPR001303">
    <property type="entry name" value="Aldolase_II/adducin_N"/>
</dbReference>
<dbReference type="PANTHER" id="PTHR22789:SF0">
    <property type="entry name" value="3-OXO-TETRONATE 4-PHOSPHATE DECARBOXYLASE-RELATED"/>
    <property type="match status" value="1"/>
</dbReference>
<dbReference type="Proteomes" id="UP000050320">
    <property type="component" value="Unassembled WGS sequence"/>
</dbReference>
<dbReference type="PATRIC" id="fig|507754.4.peg.1304"/>
<dbReference type="AlphaFoldDB" id="A0A0N8VKU5"/>
<keyword evidence="1" id="KW-0479">Metal-binding</keyword>
<dbReference type="Gene3D" id="3.40.225.10">
    <property type="entry name" value="Class II aldolase/adducin N-terminal domain"/>
    <property type="match status" value="1"/>
</dbReference>
<proteinExistence type="predicted"/>
<dbReference type="GO" id="GO:0019323">
    <property type="term" value="P:pentose catabolic process"/>
    <property type="evidence" value="ECO:0007669"/>
    <property type="project" value="TreeGrafter"/>
</dbReference>
<name>A0A0N8VKU5_9ARCH</name>
<dbReference type="OrthoDB" id="18709at2157"/>
<evidence type="ECO:0000256" key="1">
    <source>
        <dbReference type="ARBA" id="ARBA00022723"/>
    </source>
</evidence>
<reference evidence="4 7" key="1">
    <citation type="submission" date="2015-09" db="EMBL/GenBank/DDBJ databases">
        <title>Draft genome sequence of Acidiplasma aeolicum DSM 18409.</title>
        <authorList>
            <person name="Hemp J."/>
        </authorList>
    </citation>
    <scope>NUCLEOTIDE SEQUENCE [LARGE SCALE GENOMIC DNA]</scope>
    <source>
        <strain evidence="4 7">V</strain>
    </source>
</reference>
<dbReference type="SUPFAM" id="SSF53639">
    <property type="entry name" value="AraD/HMP-PK domain-like"/>
    <property type="match status" value="1"/>
</dbReference>